<feature type="region of interest" description="Disordered" evidence="1">
    <location>
        <begin position="185"/>
        <end position="218"/>
    </location>
</feature>
<dbReference type="OrthoDB" id="10257314at2759"/>
<dbReference type="KEGG" id="tnl:113505273"/>
<proteinExistence type="predicted"/>
<protein>
    <submittedName>
        <fullName evidence="4">Uncharacterized protein LOC113505273</fullName>
    </submittedName>
</protein>
<keyword evidence="3" id="KW-1185">Reference proteome</keyword>
<sequence length="262" mass="29890">MMQPQVPAQPTVKVEGKDVAQVIVADQKLGERKKINLVVEKLNKDSVQEVSDLILQPPEDKQYAVLKERLLSVYEESDSQRIRKLMKGIDLGDQKPSQLLRRMTDLSRGKFPDDTLRILWSEHLPAAVRTVLSTSEVTDLKKLAEQADNIMEAAETNDTVSEVTSGASTSSTDALVAEISKLSKRIDDMHTDRQNRKKSYARSRSPSPRRRRYYPSQQRFRKRSTDWVCYYHFRFGNKATRCEQPCSWKGGATSSEKRQSGN</sequence>
<dbReference type="GeneID" id="113505273"/>
<evidence type="ECO:0000256" key="1">
    <source>
        <dbReference type="SAM" id="MobiDB-lite"/>
    </source>
</evidence>
<feature type="compositionally biased region" description="Basic residues" evidence="1">
    <location>
        <begin position="195"/>
        <end position="213"/>
    </location>
</feature>
<reference evidence="4" key="1">
    <citation type="submission" date="2025-08" db="UniProtKB">
        <authorList>
            <consortium name="RefSeq"/>
        </authorList>
    </citation>
    <scope>IDENTIFICATION</scope>
</reference>
<dbReference type="Pfam" id="PF23055">
    <property type="entry name" value="DUF7041"/>
    <property type="match status" value="1"/>
</dbReference>
<gene>
    <name evidence="4" type="primary">LOC113505273</name>
</gene>
<dbReference type="InParanoid" id="A0A7E5WSB0"/>
<dbReference type="PANTHER" id="PTHR33327">
    <property type="entry name" value="ENDONUCLEASE"/>
    <property type="match status" value="1"/>
</dbReference>
<feature type="domain" description="DUF7041" evidence="2">
    <location>
        <begin position="31"/>
        <end position="86"/>
    </location>
</feature>
<organism evidence="3 4">
    <name type="scientific">Trichoplusia ni</name>
    <name type="common">Cabbage looper</name>
    <dbReference type="NCBI Taxonomy" id="7111"/>
    <lineage>
        <taxon>Eukaryota</taxon>
        <taxon>Metazoa</taxon>
        <taxon>Ecdysozoa</taxon>
        <taxon>Arthropoda</taxon>
        <taxon>Hexapoda</taxon>
        <taxon>Insecta</taxon>
        <taxon>Pterygota</taxon>
        <taxon>Neoptera</taxon>
        <taxon>Endopterygota</taxon>
        <taxon>Lepidoptera</taxon>
        <taxon>Glossata</taxon>
        <taxon>Ditrysia</taxon>
        <taxon>Noctuoidea</taxon>
        <taxon>Noctuidae</taxon>
        <taxon>Plusiinae</taxon>
        <taxon>Trichoplusia</taxon>
    </lineage>
</organism>
<evidence type="ECO:0000313" key="4">
    <source>
        <dbReference type="RefSeq" id="XP_026743693.1"/>
    </source>
</evidence>
<evidence type="ECO:0000313" key="3">
    <source>
        <dbReference type="Proteomes" id="UP000322000"/>
    </source>
</evidence>
<feature type="compositionally biased region" description="Basic and acidic residues" evidence="1">
    <location>
        <begin position="185"/>
        <end position="194"/>
    </location>
</feature>
<dbReference type="RefSeq" id="XP_026743693.1">
    <property type="nucleotide sequence ID" value="XM_026887892.1"/>
</dbReference>
<dbReference type="PANTHER" id="PTHR33327:SF3">
    <property type="entry name" value="RNA-DIRECTED DNA POLYMERASE"/>
    <property type="match status" value="1"/>
</dbReference>
<dbReference type="Proteomes" id="UP000322000">
    <property type="component" value="Chromosome 25"/>
</dbReference>
<name>A0A7E5WSB0_TRINI</name>
<accession>A0A7E5WSB0</accession>
<dbReference type="InterPro" id="IPR055469">
    <property type="entry name" value="DUF7041"/>
</dbReference>
<evidence type="ECO:0000259" key="2">
    <source>
        <dbReference type="Pfam" id="PF23055"/>
    </source>
</evidence>
<dbReference type="AlphaFoldDB" id="A0A7E5WSB0"/>